<feature type="compositionally biased region" description="Polar residues" evidence="3">
    <location>
        <begin position="174"/>
        <end position="188"/>
    </location>
</feature>
<dbReference type="Pfam" id="PF08238">
    <property type="entry name" value="Sel1"/>
    <property type="match status" value="5"/>
</dbReference>
<feature type="compositionally biased region" description="Basic and acidic residues" evidence="3">
    <location>
        <begin position="229"/>
        <end position="238"/>
    </location>
</feature>
<feature type="compositionally biased region" description="Polar residues" evidence="3">
    <location>
        <begin position="632"/>
        <end position="641"/>
    </location>
</feature>
<dbReference type="CDD" id="cd01271">
    <property type="entry name" value="PTB2_Fe65"/>
    <property type="match status" value="1"/>
</dbReference>
<dbReference type="GO" id="GO:0006355">
    <property type="term" value="P:regulation of DNA-templated transcription"/>
    <property type="evidence" value="ECO:0007669"/>
    <property type="project" value="TreeGrafter"/>
</dbReference>
<dbReference type="SMART" id="SM00671">
    <property type="entry name" value="SEL1"/>
    <property type="match status" value="5"/>
</dbReference>
<feature type="region of interest" description="Disordered" evidence="3">
    <location>
        <begin position="201"/>
        <end position="238"/>
    </location>
</feature>
<dbReference type="InterPro" id="IPR036020">
    <property type="entry name" value="WW_dom_sf"/>
</dbReference>
<evidence type="ECO:0000256" key="3">
    <source>
        <dbReference type="SAM" id="MobiDB-lite"/>
    </source>
</evidence>
<feature type="region of interest" description="Disordered" evidence="3">
    <location>
        <begin position="499"/>
        <end position="528"/>
    </location>
</feature>
<dbReference type="InterPro" id="IPR039576">
    <property type="entry name" value="APBB1/2/3"/>
</dbReference>
<dbReference type="Gene3D" id="2.30.29.30">
    <property type="entry name" value="Pleckstrin-homology domain (PH domain)/Phosphotyrosine-binding domain (PTB)"/>
    <property type="match status" value="2"/>
</dbReference>
<dbReference type="FunFam" id="2.30.29.30:FF:000019">
    <property type="entry name" value="Amyloid beta (A4) precursor protein-binding, family B, member 1 (Fe65)"/>
    <property type="match status" value="1"/>
</dbReference>
<feature type="region of interest" description="Disordered" evidence="3">
    <location>
        <begin position="576"/>
        <end position="671"/>
    </location>
</feature>
<dbReference type="InterPro" id="IPR011990">
    <property type="entry name" value="TPR-like_helical_dom_sf"/>
</dbReference>
<feature type="compositionally biased region" description="Polar residues" evidence="3">
    <location>
        <begin position="1365"/>
        <end position="1382"/>
    </location>
</feature>
<dbReference type="InterPro" id="IPR001202">
    <property type="entry name" value="WW_dom"/>
</dbReference>
<evidence type="ECO:0000313" key="6">
    <source>
        <dbReference type="EMBL" id="KAK2849165.1"/>
    </source>
</evidence>
<keyword evidence="1" id="KW-0597">Phosphoprotein</keyword>
<dbReference type="EMBL" id="JAUPFM010000006">
    <property type="protein sequence ID" value="KAK2849165.1"/>
    <property type="molecule type" value="Genomic_DNA"/>
</dbReference>
<feature type="compositionally biased region" description="Polar residues" evidence="3">
    <location>
        <begin position="890"/>
        <end position="906"/>
    </location>
</feature>
<dbReference type="PROSITE" id="PS01179">
    <property type="entry name" value="PID"/>
    <property type="match status" value="2"/>
</dbReference>
<keyword evidence="2" id="KW-0677">Repeat</keyword>
<feature type="compositionally biased region" description="Polar residues" evidence="3">
    <location>
        <begin position="942"/>
        <end position="958"/>
    </location>
</feature>
<dbReference type="GO" id="GO:0005634">
    <property type="term" value="C:nucleus"/>
    <property type="evidence" value="ECO:0007669"/>
    <property type="project" value="TreeGrafter"/>
</dbReference>
<dbReference type="InterPro" id="IPR011993">
    <property type="entry name" value="PH-like_dom_sf"/>
</dbReference>
<evidence type="ECO:0000256" key="2">
    <source>
        <dbReference type="ARBA" id="ARBA00022737"/>
    </source>
</evidence>
<feature type="region of interest" description="Disordered" evidence="3">
    <location>
        <begin position="942"/>
        <end position="980"/>
    </location>
</feature>
<evidence type="ECO:0000313" key="7">
    <source>
        <dbReference type="Proteomes" id="UP001187415"/>
    </source>
</evidence>
<keyword evidence="7" id="KW-1185">Reference proteome</keyword>
<dbReference type="SMART" id="SM00456">
    <property type="entry name" value="WW"/>
    <property type="match status" value="1"/>
</dbReference>
<feature type="compositionally biased region" description="Polar residues" evidence="3">
    <location>
        <begin position="499"/>
        <end position="513"/>
    </location>
</feature>
<feature type="compositionally biased region" description="Low complexity" evidence="3">
    <location>
        <begin position="160"/>
        <end position="173"/>
    </location>
</feature>
<dbReference type="PANTHER" id="PTHR14058:SF11">
    <property type="entry name" value="AMYLOID BETA PRECURSOR PROTEIN BINDING FAMILY B MEMBER 2"/>
    <property type="match status" value="1"/>
</dbReference>
<sequence length="1407" mass="154496">MWRVQGLVGRVLHRCHGSNPLRLPQNHHVEDEVINGSTVLSSSRHSSDTSAQNEGDGGRRKKHKTFQFGHTELPRYTALDAVGWSAAAVLFMQICRRIHSRFSASTEPNSTSGTLTGPSSLHKCGYRILLETLSRRDVVPRGRTVLHLEDVPEKLNQDQSPAPSSSSSSSSSAGDTSPHISSDQDNVTADCSIPDHQWALLNQNSPVPGESTLSASCPQQNDGNQNSTETKDANDKDTPYEEKLAEAALNLRNVGDASVPVILNIIGLESAKSKNDEQAFTCFLAAAQQGYSKAQFNTAVCYEKGRGIKKDKDKALYYYWEAAVGGHAQAQYRYAKLLLTSRGDHSLEELNNAIDLLEQAAAAGLTKAQVCLASVYSQEPVRDGSKSVQYLKMAAESGDGNALLFLGQCYESGFGVQQNLTTAIELYKRAAQAGNVQAKSLLTPHSKEDAVLRSIHSTPCLSLTDRWLQQPLSHLAERRADWISITAVYFQSTMMSVQTPPLSRSGSSPSNVGLANRSSLSSNPPTSLSLRSSYNQLLGRDVIKESMETGSSATLPKSRQRYAMTSVRSAMGISDNLALSSKNQPVTRGRGLPTKSSSSSALYSSCSSSSLLNTPNPKLVKNGANMQRRAESQQLELSRANTEGKIHNNLINNPTCDWLESGKDNSQQPPFRRRTKSFLEYHGKGWDLDFNCGKKEEKEEKKQQVSPEKEQASPAKERESQKEEKPSSKQTSMEQKEEVEPVVEEEDEEEDEPTPTSRQPLLPVVVEAPLSSTSSSSTNSPEWVPQNQAPPQVREELCVQVQASPRSPAKPPRSSQPRVIKVELHPNNENQFLQQYPPSSPKQARVSERNTPTRTREPPALTDPDQEPGLPKVGLRMDLTPDTPSEGEDSSWTTLSQESPSPQTPHETADVWAEGDLPPGWREISDSSEVYFWHIPTGTTQYHRPVASSNQHMSPNNEPDTEHDPQQEAQDSLKPPSELSGACPLSLGILPLLLPLIHPLNDVTSSGPNLNTTTCTAKELKDYPVYPDPSLKAFEGATLRYASLKLNPPAQLETVDLNNTFSDPEAMSFPVRSLGWVEMAEQDLCEGRSSVAVHHCIRQLSYCRRDIRDSAGVWGEGKGMLLVLQDRMLTLVDPDDHSLLHSQPISSIRVWGVGRDHDRDFAYVARDKNTRVLKCHVFRCDTPAAAIATTLHEICSKIMAERKSAKAAAGSSSQTSSDVPLQEFPMPKTELVQKFHVLYLGMTSVSRPIGMDIINGAIDSLLSSTGKEDWIPVILSIADTTVAVIKEKEEDEEVLVECRVRFLSFMGVGRDVHTFAFIMDTGNQHFQCHVFWCDPNAGSVSEAVQAACVLRYQKCLVARPPAQRAGSSSAPSADSVTRRVTTSVKRGVQSLIDTLKPKKQPSELPQQ</sequence>
<dbReference type="InterPro" id="IPR006597">
    <property type="entry name" value="Sel1-like"/>
</dbReference>
<feature type="compositionally biased region" description="Acidic residues" evidence="3">
    <location>
        <begin position="740"/>
        <end position="753"/>
    </location>
</feature>
<feature type="compositionally biased region" description="Low complexity" evidence="3">
    <location>
        <begin position="771"/>
        <end position="780"/>
    </location>
</feature>
<dbReference type="CDD" id="cd01272">
    <property type="entry name" value="PTB1_Fe65"/>
    <property type="match status" value="1"/>
</dbReference>
<dbReference type="CDD" id="cd00201">
    <property type="entry name" value="WW"/>
    <property type="match status" value="1"/>
</dbReference>
<dbReference type="PANTHER" id="PTHR14058">
    <property type="entry name" value="AMYLOID BETA A4 PRECURSOR PROTEIN-BINDING FAMILY B"/>
    <property type="match status" value="1"/>
</dbReference>
<feature type="compositionally biased region" description="Low complexity" evidence="3">
    <location>
        <begin position="802"/>
        <end position="818"/>
    </location>
</feature>
<dbReference type="Gene3D" id="1.25.40.10">
    <property type="entry name" value="Tetratricopeptide repeat domain"/>
    <property type="match status" value="1"/>
</dbReference>
<proteinExistence type="predicted"/>
<feature type="region of interest" description="Disordered" evidence="3">
    <location>
        <begin position="38"/>
        <end position="62"/>
    </location>
</feature>
<reference evidence="6" key="1">
    <citation type="submission" date="2023-07" db="EMBL/GenBank/DDBJ databases">
        <title>Chromosome-level Genome Assembly of Striped Snakehead (Channa striata).</title>
        <authorList>
            <person name="Liu H."/>
        </authorList>
    </citation>
    <scope>NUCLEOTIDE SEQUENCE</scope>
    <source>
        <strain evidence="6">Gz</strain>
        <tissue evidence="6">Muscle</tissue>
    </source>
</reference>
<organism evidence="6 7">
    <name type="scientific">Channa striata</name>
    <name type="common">Snakehead murrel</name>
    <name type="synonym">Ophicephalus striatus</name>
    <dbReference type="NCBI Taxonomy" id="64152"/>
    <lineage>
        <taxon>Eukaryota</taxon>
        <taxon>Metazoa</taxon>
        <taxon>Chordata</taxon>
        <taxon>Craniata</taxon>
        <taxon>Vertebrata</taxon>
        <taxon>Euteleostomi</taxon>
        <taxon>Actinopterygii</taxon>
        <taxon>Neopterygii</taxon>
        <taxon>Teleostei</taxon>
        <taxon>Neoteleostei</taxon>
        <taxon>Acanthomorphata</taxon>
        <taxon>Anabantaria</taxon>
        <taxon>Anabantiformes</taxon>
        <taxon>Channoidei</taxon>
        <taxon>Channidae</taxon>
        <taxon>Channa</taxon>
    </lineage>
</organism>
<dbReference type="Proteomes" id="UP001187415">
    <property type="component" value="Unassembled WGS sequence"/>
</dbReference>
<feature type="region of interest" description="Disordered" evidence="3">
    <location>
        <begin position="1362"/>
        <end position="1382"/>
    </location>
</feature>
<gene>
    <name evidence="6" type="ORF">Q5P01_008999</name>
</gene>
<dbReference type="SUPFAM" id="SSF51045">
    <property type="entry name" value="WW domain"/>
    <property type="match status" value="1"/>
</dbReference>
<evidence type="ECO:0000256" key="1">
    <source>
        <dbReference type="ARBA" id="ARBA00022553"/>
    </source>
</evidence>
<dbReference type="PROSITE" id="PS50020">
    <property type="entry name" value="WW_DOMAIN_2"/>
    <property type="match status" value="1"/>
</dbReference>
<feature type="compositionally biased region" description="Polar residues" evidence="3">
    <location>
        <begin position="201"/>
        <end position="228"/>
    </location>
</feature>
<dbReference type="InterPro" id="IPR006020">
    <property type="entry name" value="PTB/PI_dom"/>
</dbReference>
<dbReference type="Pfam" id="PF00640">
    <property type="entry name" value="PID"/>
    <property type="match status" value="2"/>
</dbReference>
<feature type="compositionally biased region" description="Low complexity" evidence="3">
    <location>
        <begin position="596"/>
        <end position="612"/>
    </location>
</feature>
<dbReference type="SUPFAM" id="SSF50729">
    <property type="entry name" value="PH domain-like"/>
    <property type="match status" value="2"/>
</dbReference>
<dbReference type="Gene3D" id="2.20.70.10">
    <property type="match status" value="1"/>
</dbReference>
<feature type="compositionally biased region" description="Low complexity" evidence="3">
    <location>
        <begin position="516"/>
        <end position="528"/>
    </location>
</feature>
<feature type="region of interest" description="Disordered" evidence="3">
    <location>
        <begin position="695"/>
        <end position="916"/>
    </location>
</feature>
<feature type="compositionally biased region" description="Polar residues" evidence="3">
    <location>
        <begin position="827"/>
        <end position="837"/>
    </location>
</feature>
<dbReference type="GO" id="GO:0005737">
    <property type="term" value="C:cytoplasm"/>
    <property type="evidence" value="ECO:0007669"/>
    <property type="project" value="TreeGrafter"/>
</dbReference>
<feature type="domain" description="PID" evidence="4">
    <location>
        <begin position="1067"/>
        <end position="1209"/>
    </location>
</feature>
<dbReference type="PROSITE" id="PS01159">
    <property type="entry name" value="WW_DOMAIN_1"/>
    <property type="match status" value="1"/>
</dbReference>
<dbReference type="FunFam" id="2.30.29.30:FF:000034">
    <property type="entry name" value="amyloid beta A4 precursor protein-binding family B member 2"/>
    <property type="match status" value="1"/>
</dbReference>
<feature type="compositionally biased region" description="Basic and acidic residues" evidence="3">
    <location>
        <begin position="695"/>
        <end position="727"/>
    </location>
</feature>
<comment type="caution">
    <text evidence="6">The sequence shown here is derived from an EMBL/GenBank/DDBJ whole genome shotgun (WGS) entry which is preliminary data.</text>
</comment>
<dbReference type="SMART" id="SM00462">
    <property type="entry name" value="PTB"/>
    <property type="match status" value="2"/>
</dbReference>
<accession>A0AA88N318</accession>
<dbReference type="SUPFAM" id="SSF81901">
    <property type="entry name" value="HCP-like"/>
    <property type="match status" value="1"/>
</dbReference>
<evidence type="ECO:0000259" key="4">
    <source>
        <dbReference type="PROSITE" id="PS01179"/>
    </source>
</evidence>
<protein>
    <submittedName>
        <fullName evidence="6">Uncharacterized protein</fullName>
    </submittedName>
</protein>
<name>A0AA88N318_CHASR</name>
<feature type="compositionally biased region" description="Polar residues" evidence="3">
    <location>
        <begin position="38"/>
        <end position="53"/>
    </location>
</feature>
<dbReference type="FunFam" id="2.20.70.10:FF:000003">
    <property type="entry name" value="amyloid beta A4 precursor protein-binding family B member 2"/>
    <property type="match status" value="1"/>
</dbReference>
<feature type="compositionally biased region" description="Polar residues" evidence="3">
    <location>
        <begin position="577"/>
        <end position="586"/>
    </location>
</feature>
<feature type="domain" description="PID" evidence="4">
    <location>
        <begin position="1234"/>
        <end position="1362"/>
    </location>
</feature>
<feature type="region of interest" description="Disordered" evidence="3">
    <location>
        <begin position="149"/>
        <end position="188"/>
    </location>
</feature>
<evidence type="ECO:0000259" key="5">
    <source>
        <dbReference type="PROSITE" id="PS50020"/>
    </source>
</evidence>
<dbReference type="GO" id="GO:0001540">
    <property type="term" value="F:amyloid-beta binding"/>
    <property type="evidence" value="ECO:0007669"/>
    <property type="project" value="InterPro"/>
</dbReference>
<feature type="domain" description="WW" evidence="5">
    <location>
        <begin position="915"/>
        <end position="947"/>
    </location>
</feature>